<dbReference type="Pfam" id="PF02492">
    <property type="entry name" value="cobW"/>
    <property type="match status" value="1"/>
</dbReference>
<keyword evidence="3" id="KW-0143">Chaperone</keyword>
<evidence type="ECO:0000256" key="3">
    <source>
        <dbReference type="ARBA" id="ARBA00023186"/>
    </source>
</evidence>
<evidence type="ECO:0000256" key="5">
    <source>
        <dbReference type="ARBA" id="ARBA00049117"/>
    </source>
</evidence>
<dbReference type="Gene3D" id="3.40.50.300">
    <property type="entry name" value="P-loop containing nucleotide triphosphate hydrolases"/>
    <property type="match status" value="1"/>
</dbReference>
<name>A0A918AIH0_9PSEU</name>
<evidence type="ECO:0000259" key="6">
    <source>
        <dbReference type="SMART" id="SM00833"/>
    </source>
</evidence>
<comment type="similarity">
    <text evidence="4">Belongs to the SIMIBI class G3E GTPase family. ZNG1 subfamily.</text>
</comment>
<evidence type="ECO:0000256" key="2">
    <source>
        <dbReference type="ARBA" id="ARBA00022801"/>
    </source>
</evidence>
<dbReference type="SUPFAM" id="SSF52540">
    <property type="entry name" value="P-loop containing nucleoside triphosphate hydrolases"/>
    <property type="match status" value="1"/>
</dbReference>
<dbReference type="CDD" id="cd03112">
    <property type="entry name" value="CobW-like"/>
    <property type="match status" value="1"/>
</dbReference>
<evidence type="ECO:0000313" key="7">
    <source>
        <dbReference type="EMBL" id="GGP44093.1"/>
    </source>
</evidence>
<dbReference type="SUPFAM" id="SSF90002">
    <property type="entry name" value="Hypothetical protein YjiA, C-terminal domain"/>
    <property type="match status" value="1"/>
</dbReference>
<reference evidence="7" key="2">
    <citation type="submission" date="2020-09" db="EMBL/GenBank/DDBJ databases">
        <authorList>
            <person name="Sun Q."/>
            <person name="Ohkuma M."/>
        </authorList>
    </citation>
    <scope>NUCLEOTIDE SEQUENCE</scope>
    <source>
        <strain evidence="7">JCM 3313</strain>
    </source>
</reference>
<dbReference type="GO" id="GO:0016787">
    <property type="term" value="F:hydrolase activity"/>
    <property type="evidence" value="ECO:0007669"/>
    <property type="project" value="UniProtKB-KW"/>
</dbReference>
<dbReference type="InterPro" id="IPR003495">
    <property type="entry name" value="CobW/HypB/UreG_nucleotide-bd"/>
</dbReference>
<comment type="caution">
    <text evidence="7">The sequence shown here is derived from an EMBL/GenBank/DDBJ whole genome shotgun (WGS) entry which is preliminary data.</text>
</comment>
<dbReference type="SMART" id="SM00833">
    <property type="entry name" value="CobW_C"/>
    <property type="match status" value="1"/>
</dbReference>
<keyword evidence="8" id="KW-1185">Reference proteome</keyword>
<dbReference type="Gene3D" id="3.30.1220.10">
    <property type="entry name" value="CobW-like, C-terminal domain"/>
    <property type="match status" value="1"/>
</dbReference>
<organism evidence="7 8">
    <name type="scientific">Saccharothrix coeruleofusca</name>
    <dbReference type="NCBI Taxonomy" id="33919"/>
    <lineage>
        <taxon>Bacteria</taxon>
        <taxon>Bacillati</taxon>
        <taxon>Actinomycetota</taxon>
        <taxon>Actinomycetes</taxon>
        <taxon>Pseudonocardiales</taxon>
        <taxon>Pseudonocardiaceae</taxon>
        <taxon>Saccharothrix</taxon>
    </lineage>
</organism>
<protein>
    <submittedName>
        <fullName evidence="7">Cobalamin biosynthesis protein CobW</fullName>
    </submittedName>
</protein>
<comment type="catalytic activity">
    <reaction evidence="5">
        <text>GTP + H2O = GDP + phosphate + H(+)</text>
        <dbReference type="Rhea" id="RHEA:19669"/>
        <dbReference type="ChEBI" id="CHEBI:15377"/>
        <dbReference type="ChEBI" id="CHEBI:15378"/>
        <dbReference type="ChEBI" id="CHEBI:37565"/>
        <dbReference type="ChEBI" id="CHEBI:43474"/>
        <dbReference type="ChEBI" id="CHEBI:58189"/>
    </reaction>
    <physiologicalReaction direction="left-to-right" evidence="5">
        <dbReference type="Rhea" id="RHEA:19670"/>
    </physiologicalReaction>
</comment>
<dbReference type="Pfam" id="PF07683">
    <property type="entry name" value="CobW_C"/>
    <property type="match status" value="1"/>
</dbReference>
<dbReference type="Proteomes" id="UP000639606">
    <property type="component" value="Unassembled WGS sequence"/>
</dbReference>
<proteinExistence type="inferred from homology"/>
<accession>A0A918AIH0</accession>
<dbReference type="GO" id="GO:0005737">
    <property type="term" value="C:cytoplasm"/>
    <property type="evidence" value="ECO:0007669"/>
    <property type="project" value="TreeGrafter"/>
</dbReference>
<gene>
    <name evidence="7" type="primary">cobW</name>
    <name evidence="7" type="ORF">GCM10010185_14730</name>
</gene>
<dbReference type="InterPro" id="IPR036627">
    <property type="entry name" value="CobW-likC_sf"/>
</dbReference>
<evidence type="ECO:0000313" key="8">
    <source>
        <dbReference type="Proteomes" id="UP000639606"/>
    </source>
</evidence>
<keyword evidence="1" id="KW-0547">Nucleotide-binding</keyword>
<dbReference type="InterPro" id="IPR051316">
    <property type="entry name" value="Zinc-reg_GTPase_activator"/>
</dbReference>
<sequence>MKTPVIVVAGFLGSGKTTLLNHLLATARGTRVGVVVNDFGSIGIDAMSVAGQVGSTLSLSNGCLCCAVDVSGLDELLGKLVGQVDVIVIEASGLAEPQAMVRLVLGSEHPGVGYGGLVLLVDAAEPPADLARHLRVADLVVVNKVDRVPDASGLLAEVDRLKPGVPVVAATHGRVDPALLFDPRPRQRYGQLSFDDLAEDDEPHAHQAYESVSFTSAQPLNPTRLMAFLDDRPAGLYRIKGFAHFDVPGHRQKFTLHTVGAYLRFERSAWAADEPRLTQLVLIGVGLDAEAVTKALEHCVEPDPASVDPQSMLEVLRYL</sequence>
<dbReference type="PANTHER" id="PTHR13748:SF62">
    <property type="entry name" value="COBW DOMAIN-CONTAINING PROTEIN"/>
    <property type="match status" value="1"/>
</dbReference>
<dbReference type="EMBL" id="BMRG01000002">
    <property type="protein sequence ID" value="GGP44093.1"/>
    <property type="molecule type" value="Genomic_DNA"/>
</dbReference>
<evidence type="ECO:0000256" key="4">
    <source>
        <dbReference type="ARBA" id="ARBA00034320"/>
    </source>
</evidence>
<evidence type="ECO:0000256" key="1">
    <source>
        <dbReference type="ARBA" id="ARBA00022741"/>
    </source>
</evidence>
<dbReference type="InterPro" id="IPR011629">
    <property type="entry name" value="CobW-like_C"/>
</dbReference>
<dbReference type="PANTHER" id="PTHR13748">
    <property type="entry name" value="COBW-RELATED"/>
    <property type="match status" value="1"/>
</dbReference>
<dbReference type="GO" id="GO:0000166">
    <property type="term" value="F:nucleotide binding"/>
    <property type="evidence" value="ECO:0007669"/>
    <property type="project" value="UniProtKB-KW"/>
</dbReference>
<dbReference type="AlphaFoldDB" id="A0A918AIH0"/>
<feature type="domain" description="CobW C-terminal" evidence="6">
    <location>
        <begin position="209"/>
        <end position="300"/>
    </location>
</feature>
<keyword evidence="2" id="KW-0378">Hydrolase</keyword>
<dbReference type="InterPro" id="IPR027417">
    <property type="entry name" value="P-loop_NTPase"/>
</dbReference>
<reference evidence="7" key="1">
    <citation type="journal article" date="2014" name="Int. J. Syst. Evol. Microbiol.">
        <title>Complete genome sequence of Corynebacterium casei LMG S-19264T (=DSM 44701T), isolated from a smear-ripened cheese.</title>
        <authorList>
            <consortium name="US DOE Joint Genome Institute (JGI-PGF)"/>
            <person name="Walter F."/>
            <person name="Albersmeier A."/>
            <person name="Kalinowski J."/>
            <person name="Ruckert C."/>
        </authorList>
    </citation>
    <scope>NUCLEOTIDE SEQUENCE</scope>
    <source>
        <strain evidence="7">JCM 3313</strain>
    </source>
</reference>